<evidence type="ECO:0000256" key="4">
    <source>
        <dbReference type="ARBA" id="ARBA00023224"/>
    </source>
</evidence>
<dbReference type="Gene3D" id="1.10.287.950">
    <property type="entry name" value="Methyl-accepting chemotaxis protein"/>
    <property type="match status" value="1"/>
</dbReference>
<dbReference type="PANTHER" id="PTHR32089">
    <property type="entry name" value="METHYL-ACCEPTING CHEMOTAXIS PROTEIN MCPB"/>
    <property type="match status" value="1"/>
</dbReference>
<dbReference type="EMBL" id="JAVDQH010000007">
    <property type="protein sequence ID" value="MDR6244354.1"/>
    <property type="molecule type" value="Genomic_DNA"/>
</dbReference>
<reference evidence="11 12" key="1">
    <citation type="submission" date="2023-07" db="EMBL/GenBank/DDBJ databases">
        <title>Genomic Encyclopedia of Type Strains, Phase IV (KMG-IV): sequencing the most valuable type-strain genomes for metagenomic binning, comparative biology and taxonomic classification.</title>
        <authorList>
            <person name="Goeker M."/>
        </authorList>
    </citation>
    <scope>NUCLEOTIDE SEQUENCE [LARGE SCALE GENOMIC DNA]</scope>
    <source>
        <strain evidence="11 12">DSM 22170</strain>
    </source>
</reference>
<evidence type="ECO:0000259" key="10">
    <source>
        <dbReference type="PROSITE" id="PS50885"/>
    </source>
</evidence>
<dbReference type="Pfam" id="PF00672">
    <property type="entry name" value="HAMP"/>
    <property type="match status" value="1"/>
</dbReference>
<feature type="domain" description="HAMP" evidence="10">
    <location>
        <begin position="436"/>
        <end position="488"/>
    </location>
</feature>
<dbReference type="InterPro" id="IPR003660">
    <property type="entry name" value="HAMP_dom"/>
</dbReference>
<evidence type="ECO:0000256" key="1">
    <source>
        <dbReference type="ARBA" id="ARBA00004236"/>
    </source>
</evidence>
<evidence type="ECO:0000256" key="7">
    <source>
        <dbReference type="SAM" id="MobiDB-lite"/>
    </source>
</evidence>
<dbReference type="InterPro" id="IPR004089">
    <property type="entry name" value="MCPsignal_dom"/>
</dbReference>
<feature type="transmembrane region" description="Helical" evidence="8">
    <location>
        <begin position="412"/>
        <end position="435"/>
    </location>
</feature>
<feature type="transmembrane region" description="Helical" evidence="8">
    <location>
        <begin position="131"/>
        <end position="152"/>
    </location>
</feature>
<dbReference type="Proteomes" id="UP001185028">
    <property type="component" value="Unassembled WGS sequence"/>
</dbReference>
<dbReference type="SUPFAM" id="SSF58104">
    <property type="entry name" value="Methyl-accepting chemotaxis protein (MCP) signaling domain"/>
    <property type="match status" value="1"/>
</dbReference>
<sequence>MGLWQKPGKSEGKPAKLSKKLLKQPGETKQLKNQTPKPKQQKVNNGKNPSQRALHKWFKERGRGAKQMPVQGVDAVAASSTAEPGKPGNSKFNLKAPRISREQLKHAGRSSLSAAKNWRSFNPSKSVGVKLFLMFFIAIMLCVVLLGSFSYLRAKSVIKENAAISNEQTIIQTGEKLDVMLSQIVNSSVQVFFDPTMQNDLTKLTSPNLSEYDKYQTINSISQNLQNQMNSTDSIEAIYLIPVDTKLNVIGAGTGIPDPTAVRQKDWYKTLTDDKGVMQWIPTESAAGTNKNFTYARAMRLSSSPESFVFVMSINSKWLNDQIDNLNLGDGGKVDLVGGPNNTVIASTQPETVSEASAYKFLDQIKGGSGRFQNDEGPQPILVAYSVLDTADTWKLIGTVPVQALVSSASPILMLTWIMAIVCAVVAILIGLVIIRTIGTPLRKLQRLMNLGSQGILSVRTNHKSSDEIGQLGVAFNTMMENITGLVKQTNESAQHVLDTATTLSSASRQTATSAREIAVATEEIANGAGSLALEAERGTELTETMNDRMGRVVEANKQMELSAEKVEEAGKTGVHHMDELMGKTKVTEDMIRSLSVRIDSLKESTSSVQQVLDAMQNITKQTNILSLNATIEAARAGAAGKGFMVVADEVRNLAEQSRQSILMVGEITTNIQKEMDETVRVLTEAFPLFRQQTEAVQATTGIFETVQQQMTEFVHKLGSATQSINELNRVQQSMSEAMSNVSAVAEESSATSQEVASLSSEQQNVSTQLVTLSGQLETVSIGLKDTIARFTIDDVEVPEDAIAEANATDATAGENESTSETADVVPLQSVDAVHAEENADAPDRKDVSHLEKEA</sequence>
<evidence type="ECO:0000313" key="12">
    <source>
        <dbReference type="Proteomes" id="UP001185028"/>
    </source>
</evidence>
<comment type="caution">
    <text evidence="11">The sequence shown here is derived from an EMBL/GenBank/DDBJ whole genome shotgun (WGS) entry which is preliminary data.</text>
</comment>
<dbReference type="PROSITE" id="PS50111">
    <property type="entry name" value="CHEMOTAXIS_TRANSDUC_2"/>
    <property type="match status" value="1"/>
</dbReference>
<evidence type="ECO:0000256" key="3">
    <source>
        <dbReference type="ARBA" id="ARBA00023136"/>
    </source>
</evidence>
<keyword evidence="2" id="KW-1003">Cell membrane</keyword>
<dbReference type="SMART" id="SM00283">
    <property type="entry name" value="MA"/>
    <property type="match status" value="1"/>
</dbReference>
<evidence type="ECO:0000256" key="2">
    <source>
        <dbReference type="ARBA" id="ARBA00022475"/>
    </source>
</evidence>
<feature type="region of interest" description="Disordered" evidence="7">
    <location>
        <begin position="1"/>
        <end position="69"/>
    </location>
</feature>
<dbReference type="RefSeq" id="WP_188776144.1">
    <property type="nucleotide sequence ID" value="NZ_BMMB01000006.1"/>
</dbReference>
<keyword evidence="8" id="KW-1133">Transmembrane helix</keyword>
<keyword evidence="3 8" id="KW-0472">Membrane</keyword>
<dbReference type="PANTHER" id="PTHR32089:SF112">
    <property type="entry name" value="LYSOZYME-LIKE PROTEIN-RELATED"/>
    <property type="match status" value="1"/>
</dbReference>
<evidence type="ECO:0000256" key="8">
    <source>
        <dbReference type="SAM" id="Phobius"/>
    </source>
</evidence>
<proteinExistence type="inferred from homology"/>
<keyword evidence="8" id="KW-0812">Transmembrane</keyword>
<feature type="compositionally biased region" description="Polar residues" evidence="7">
    <location>
        <begin position="31"/>
        <end position="51"/>
    </location>
</feature>
<comment type="subcellular location">
    <subcellularLocation>
        <location evidence="1">Cell membrane</location>
    </subcellularLocation>
</comment>
<dbReference type="SMART" id="SM00304">
    <property type="entry name" value="HAMP"/>
    <property type="match status" value="1"/>
</dbReference>
<gene>
    <name evidence="11" type="ORF">JOC58_002247</name>
</gene>
<name>A0ABU1IYW1_9BACL</name>
<keyword evidence="4 6" id="KW-0807">Transducer</keyword>
<organism evidence="11 12">
    <name type="scientific">Paenibacillus hunanensis</name>
    <dbReference type="NCBI Taxonomy" id="539262"/>
    <lineage>
        <taxon>Bacteria</taxon>
        <taxon>Bacillati</taxon>
        <taxon>Bacillota</taxon>
        <taxon>Bacilli</taxon>
        <taxon>Bacillales</taxon>
        <taxon>Paenibacillaceae</taxon>
        <taxon>Paenibacillus</taxon>
    </lineage>
</organism>
<dbReference type="Pfam" id="PF00015">
    <property type="entry name" value="MCPsignal"/>
    <property type="match status" value="1"/>
</dbReference>
<dbReference type="CDD" id="cd06225">
    <property type="entry name" value="HAMP"/>
    <property type="match status" value="1"/>
</dbReference>
<evidence type="ECO:0000313" key="11">
    <source>
        <dbReference type="EMBL" id="MDR6244354.1"/>
    </source>
</evidence>
<keyword evidence="12" id="KW-1185">Reference proteome</keyword>
<dbReference type="Gene3D" id="6.10.340.10">
    <property type="match status" value="1"/>
</dbReference>
<comment type="similarity">
    <text evidence="5">Belongs to the methyl-accepting chemotaxis (MCP) protein family.</text>
</comment>
<evidence type="ECO:0000259" key="9">
    <source>
        <dbReference type="PROSITE" id="PS50111"/>
    </source>
</evidence>
<dbReference type="PROSITE" id="PS50885">
    <property type="entry name" value="HAMP"/>
    <property type="match status" value="1"/>
</dbReference>
<evidence type="ECO:0000256" key="5">
    <source>
        <dbReference type="ARBA" id="ARBA00029447"/>
    </source>
</evidence>
<feature type="domain" description="Methyl-accepting transducer" evidence="9">
    <location>
        <begin position="507"/>
        <end position="757"/>
    </location>
</feature>
<evidence type="ECO:0000256" key="6">
    <source>
        <dbReference type="PROSITE-ProRule" id="PRU00284"/>
    </source>
</evidence>
<accession>A0ABU1IYW1</accession>
<protein>
    <submittedName>
        <fullName evidence="11">Methyl-accepting chemotaxis protein</fullName>
    </submittedName>
</protein>
<feature type="region of interest" description="Disordered" evidence="7">
    <location>
        <begin position="836"/>
        <end position="855"/>
    </location>
</feature>